<dbReference type="PROSITE" id="PS50893">
    <property type="entry name" value="ABC_TRANSPORTER_2"/>
    <property type="match status" value="1"/>
</dbReference>
<name>A0ABU0TEF5_9FLAO</name>
<accession>A0ABU0TEF5</accession>
<dbReference type="Pfam" id="PF00005">
    <property type="entry name" value="ABC_tran"/>
    <property type="match status" value="1"/>
</dbReference>
<evidence type="ECO:0000256" key="4">
    <source>
        <dbReference type="ARBA" id="ARBA00022840"/>
    </source>
</evidence>
<evidence type="ECO:0000256" key="1">
    <source>
        <dbReference type="ARBA" id="ARBA00005417"/>
    </source>
</evidence>
<proteinExistence type="inferred from homology"/>
<keyword evidence="2" id="KW-0813">Transport</keyword>
<dbReference type="PANTHER" id="PTHR43335:SF4">
    <property type="entry name" value="ABC TRANSPORTER, ATP-BINDING PROTEIN"/>
    <property type="match status" value="1"/>
</dbReference>
<protein>
    <submittedName>
        <fullName evidence="6">ABC-type multidrug transport system ATPase subunit</fullName>
    </submittedName>
</protein>
<keyword evidence="7" id="KW-1185">Reference proteome</keyword>
<comment type="caution">
    <text evidence="6">The sequence shown here is derived from an EMBL/GenBank/DDBJ whole genome shotgun (WGS) entry which is preliminary data.</text>
</comment>
<dbReference type="SMART" id="SM00382">
    <property type="entry name" value="AAA"/>
    <property type="match status" value="1"/>
</dbReference>
<feature type="domain" description="ABC transporter" evidence="5">
    <location>
        <begin position="5"/>
        <end position="228"/>
    </location>
</feature>
<keyword evidence="3" id="KW-0547">Nucleotide-binding</keyword>
<dbReference type="Gene3D" id="3.40.50.300">
    <property type="entry name" value="P-loop containing nucleotide triphosphate hydrolases"/>
    <property type="match status" value="1"/>
</dbReference>
<evidence type="ECO:0000256" key="2">
    <source>
        <dbReference type="ARBA" id="ARBA00022448"/>
    </source>
</evidence>
<gene>
    <name evidence="6" type="ORF">QE404_000600</name>
</gene>
<evidence type="ECO:0000259" key="5">
    <source>
        <dbReference type="PROSITE" id="PS50893"/>
    </source>
</evidence>
<evidence type="ECO:0000313" key="6">
    <source>
        <dbReference type="EMBL" id="MDQ1095453.1"/>
    </source>
</evidence>
<comment type="similarity">
    <text evidence="1">Belongs to the ABC transporter superfamily.</text>
</comment>
<dbReference type="InterPro" id="IPR003593">
    <property type="entry name" value="AAA+_ATPase"/>
</dbReference>
<evidence type="ECO:0000313" key="7">
    <source>
        <dbReference type="Proteomes" id="UP001225072"/>
    </source>
</evidence>
<dbReference type="PANTHER" id="PTHR43335">
    <property type="entry name" value="ABC TRANSPORTER, ATP-BINDING PROTEIN"/>
    <property type="match status" value="1"/>
</dbReference>
<dbReference type="InterPro" id="IPR003439">
    <property type="entry name" value="ABC_transporter-like_ATP-bd"/>
</dbReference>
<dbReference type="EMBL" id="JAUTAL010000001">
    <property type="protein sequence ID" value="MDQ1095453.1"/>
    <property type="molecule type" value="Genomic_DNA"/>
</dbReference>
<dbReference type="SUPFAM" id="SSF52540">
    <property type="entry name" value="P-loop containing nucleoside triphosphate hydrolases"/>
    <property type="match status" value="1"/>
</dbReference>
<dbReference type="Proteomes" id="UP001225072">
    <property type="component" value="Unassembled WGS sequence"/>
</dbReference>
<sequence>MENIVITNALVKNYGAFTAVKGINLSVPKGYIYALLGPNGAGKSTTLSLILGLMKPSSGQITLFGENWQRSLLGRIGASINGPALYNHLNAYENLEVHAKMLHLKLEHIKTALSSVNLTDTCNKPVKSFSMGMKSRLALAIALLDNPELLILDEPQNGLDPEGIRELRDLLKTYTKEGKTVLISSHQLGEVAKLADYVGVISDGELVYQGTLKNLSPDENRLEEKYMELTRKVS</sequence>
<evidence type="ECO:0000256" key="3">
    <source>
        <dbReference type="ARBA" id="ARBA00022741"/>
    </source>
</evidence>
<reference evidence="6 7" key="1">
    <citation type="submission" date="2023-07" db="EMBL/GenBank/DDBJ databases">
        <title>Functional and genomic diversity of the sorghum phyllosphere microbiome.</title>
        <authorList>
            <person name="Shade A."/>
        </authorList>
    </citation>
    <scope>NUCLEOTIDE SEQUENCE [LARGE SCALE GENOMIC DNA]</scope>
    <source>
        <strain evidence="6 7">SORGH_AS_1064</strain>
    </source>
</reference>
<keyword evidence="4" id="KW-0067">ATP-binding</keyword>
<organism evidence="6 7">
    <name type="scientific">Chryseobacterium camelliae</name>
    <dbReference type="NCBI Taxonomy" id="1265445"/>
    <lineage>
        <taxon>Bacteria</taxon>
        <taxon>Pseudomonadati</taxon>
        <taxon>Bacteroidota</taxon>
        <taxon>Flavobacteriia</taxon>
        <taxon>Flavobacteriales</taxon>
        <taxon>Weeksellaceae</taxon>
        <taxon>Chryseobacterium group</taxon>
        <taxon>Chryseobacterium</taxon>
    </lineage>
</organism>
<dbReference type="InterPro" id="IPR027417">
    <property type="entry name" value="P-loop_NTPase"/>
</dbReference>
<dbReference type="RefSeq" id="WP_307446274.1">
    <property type="nucleotide sequence ID" value="NZ_JAUTAL010000001.1"/>
</dbReference>